<feature type="region of interest" description="Disordered" evidence="1">
    <location>
        <begin position="49"/>
        <end position="88"/>
    </location>
</feature>
<protein>
    <submittedName>
        <fullName evidence="2">Uncharacterized protein</fullName>
    </submittedName>
</protein>
<gene>
    <name evidence="2" type="ORF">PXEA_LOCUS21612</name>
</gene>
<sequence>MPSPYPHRVIPKGGNAHWLGFTAHSLSLFGPLYSLNRSLDANLALQHSTDSGCSRPNQNEASLASTPSVPSIDLLQPTPQHASSVWRS</sequence>
<comment type="caution">
    <text evidence="2">The sequence shown here is derived from an EMBL/GenBank/DDBJ whole genome shotgun (WGS) entry which is preliminary data.</text>
</comment>
<dbReference type="EMBL" id="CAAALY010092929">
    <property type="protein sequence ID" value="VEL28172.1"/>
    <property type="molecule type" value="Genomic_DNA"/>
</dbReference>
<feature type="compositionally biased region" description="Polar residues" evidence="1">
    <location>
        <begin position="77"/>
        <end position="88"/>
    </location>
</feature>
<evidence type="ECO:0000313" key="2">
    <source>
        <dbReference type="EMBL" id="VEL28172.1"/>
    </source>
</evidence>
<dbReference type="Proteomes" id="UP000784294">
    <property type="component" value="Unassembled WGS sequence"/>
</dbReference>
<name>A0A448X4W7_9PLAT</name>
<accession>A0A448X4W7</accession>
<evidence type="ECO:0000313" key="3">
    <source>
        <dbReference type="Proteomes" id="UP000784294"/>
    </source>
</evidence>
<keyword evidence="3" id="KW-1185">Reference proteome</keyword>
<feature type="non-terminal residue" evidence="2">
    <location>
        <position position="88"/>
    </location>
</feature>
<evidence type="ECO:0000256" key="1">
    <source>
        <dbReference type="SAM" id="MobiDB-lite"/>
    </source>
</evidence>
<dbReference type="AlphaFoldDB" id="A0A448X4W7"/>
<feature type="compositionally biased region" description="Polar residues" evidence="1">
    <location>
        <begin position="49"/>
        <end position="69"/>
    </location>
</feature>
<organism evidence="2 3">
    <name type="scientific">Protopolystoma xenopodis</name>
    <dbReference type="NCBI Taxonomy" id="117903"/>
    <lineage>
        <taxon>Eukaryota</taxon>
        <taxon>Metazoa</taxon>
        <taxon>Spiralia</taxon>
        <taxon>Lophotrochozoa</taxon>
        <taxon>Platyhelminthes</taxon>
        <taxon>Monogenea</taxon>
        <taxon>Polyopisthocotylea</taxon>
        <taxon>Polystomatidea</taxon>
        <taxon>Polystomatidae</taxon>
        <taxon>Protopolystoma</taxon>
    </lineage>
</organism>
<proteinExistence type="predicted"/>
<reference evidence="2" key="1">
    <citation type="submission" date="2018-11" db="EMBL/GenBank/DDBJ databases">
        <authorList>
            <consortium name="Pathogen Informatics"/>
        </authorList>
    </citation>
    <scope>NUCLEOTIDE SEQUENCE</scope>
</reference>